<feature type="domain" description="Response regulatory" evidence="3">
    <location>
        <begin position="11"/>
        <end position="121"/>
    </location>
</feature>
<evidence type="ECO:0000313" key="5">
    <source>
        <dbReference type="Proteomes" id="UP000681075"/>
    </source>
</evidence>
<keyword evidence="5" id="KW-1185">Reference proteome</keyword>
<gene>
    <name evidence="4" type="ORF">TMPK1_11620</name>
</gene>
<protein>
    <submittedName>
        <fullName evidence="4">Response regulator</fullName>
    </submittedName>
</protein>
<dbReference type="GO" id="GO:0000160">
    <property type="term" value="P:phosphorelay signal transduction system"/>
    <property type="evidence" value="ECO:0007669"/>
    <property type="project" value="InterPro"/>
</dbReference>
<dbReference type="AlphaFoldDB" id="A0A8S8XCA1"/>
<evidence type="ECO:0000256" key="1">
    <source>
        <dbReference type="ARBA" id="ARBA00022553"/>
    </source>
</evidence>
<evidence type="ECO:0000259" key="3">
    <source>
        <dbReference type="PROSITE" id="PS50110"/>
    </source>
</evidence>
<evidence type="ECO:0000256" key="2">
    <source>
        <dbReference type="PROSITE-ProRule" id="PRU00169"/>
    </source>
</evidence>
<dbReference type="Gene3D" id="3.40.50.2300">
    <property type="match status" value="1"/>
</dbReference>
<dbReference type="InterPro" id="IPR011006">
    <property type="entry name" value="CheY-like_superfamily"/>
</dbReference>
<dbReference type="EMBL" id="BOPV01000001">
    <property type="protein sequence ID" value="GIL38925.1"/>
    <property type="molecule type" value="Genomic_DNA"/>
</dbReference>
<dbReference type="InterPro" id="IPR001789">
    <property type="entry name" value="Sig_transdc_resp-reg_receiver"/>
</dbReference>
<comment type="caution">
    <text evidence="4">The sequence shown here is derived from an EMBL/GenBank/DDBJ whole genome shotgun (WGS) entry which is preliminary data.</text>
</comment>
<dbReference type="InterPro" id="IPR050595">
    <property type="entry name" value="Bact_response_regulator"/>
</dbReference>
<dbReference type="SUPFAM" id="SSF52172">
    <property type="entry name" value="CheY-like"/>
    <property type="match status" value="1"/>
</dbReference>
<sequence>MNEVRVPPGLKVLVVEDDPLVSMTLEDMLDSLGVEVSGPARSLDEGFALLGDRKFDLAILDVSLGRQPVFPLAEALQDQGVTLLFTTGYDRLDGGARFNDCHVLSKPYTTVSLAEAMRVALGVQHPAA</sequence>
<dbReference type="PROSITE" id="PS50110">
    <property type="entry name" value="RESPONSE_REGULATORY"/>
    <property type="match status" value="1"/>
</dbReference>
<dbReference type="Proteomes" id="UP000681075">
    <property type="component" value="Unassembled WGS sequence"/>
</dbReference>
<dbReference type="SMART" id="SM00448">
    <property type="entry name" value="REC"/>
    <property type="match status" value="1"/>
</dbReference>
<feature type="modified residue" description="4-aspartylphosphate" evidence="2">
    <location>
        <position position="61"/>
    </location>
</feature>
<name>A0A8S8XCA1_9PROT</name>
<proteinExistence type="predicted"/>
<evidence type="ECO:0000313" key="4">
    <source>
        <dbReference type="EMBL" id="GIL38925.1"/>
    </source>
</evidence>
<dbReference type="PANTHER" id="PTHR44591:SF24">
    <property type="entry name" value="PROTEIN-GLUTAMATE METHYLESTERASE_PROTEIN-GLUTAMINE GLUTAMINASE 1"/>
    <property type="match status" value="1"/>
</dbReference>
<accession>A0A8S8XCA1</accession>
<organism evidence="4 5">
    <name type="scientific">Roseiterribacter gracilis</name>
    <dbReference type="NCBI Taxonomy" id="2812848"/>
    <lineage>
        <taxon>Bacteria</taxon>
        <taxon>Pseudomonadati</taxon>
        <taxon>Pseudomonadota</taxon>
        <taxon>Alphaproteobacteria</taxon>
        <taxon>Rhodospirillales</taxon>
        <taxon>Roseiterribacteraceae</taxon>
        <taxon>Roseiterribacter</taxon>
    </lineage>
</organism>
<dbReference type="PANTHER" id="PTHR44591">
    <property type="entry name" value="STRESS RESPONSE REGULATOR PROTEIN 1"/>
    <property type="match status" value="1"/>
</dbReference>
<dbReference type="Pfam" id="PF00072">
    <property type="entry name" value="Response_reg"/>
    <property type="match status" value="1"/>
</dbReference>
<reference evidence="4" key="1">
    <citation type="submission" date="2021-02" db="EMBL/GenBank/DDBJ databases">
        <title>Genome sequence of Rhodospirillales sp. strain TMPK1 isolated from soil.</title>
        <authorList>
            <person name="Nakai R."/>
            <person name="Kusada H."/>
            <person name="Tamaki H."/>
        </authorList>
    </citation>
    <scope>NUCLEOTIDE SEQUENCE</scope>
    <source>
        <strain evidence="4">TMPK1</strain>
    </source>
</reference>
<dbReference type="RefSeq" id="WP_420242025.1">
    <property type="nucleotide sequence ID" value="NZ_BOPV01000001.1"/>
</dbReference>
<keyword evidence="1 2" id="KW-0597">Phosphoprotein</keyword>